<evidence type="ECO:0000313" key="3">
    <source>
        <dbReference type="Proteomes" id="UP000232164"/>
    </source>
</evidence>
<evidence type="ECO:0000256" key="1">
    <source>
        <dbReference type="SAM" id="SignalP"/>
    </source>
</evidence>
<feature type="signal peptide" evidence="1">
    <location>
        <begin position="1"/>
        <end position="25"/>
    </location>
</feature>
<name>A0A2N0DED3_RHISU</name>
<dbReference type="RefSeq" id="WP_100770613.1">
    <property type="nucleotide sequence ID" value="NZ_PIQN01000004.1"/>
</dbReference>
<dbReference type="EMBL" id="PIQN01000004">
    <property type="protein sequence ID" value="PKA44459.1"/>
    <property type="molecule type" value="Genomic_DNA"/>
</dbReference>
<evidence type="ECO:0000313" key="2">
    <source>
        <dbReference type="EMBL" id="PKA44459.1"/>
    </source>
</evidence>
<reference evidence="2 3" key="2">
    <citation type="submission" date="2017-12" db="EMBL/GenBank/DDBJ databases">
        <title>Genome sequence of Rhizobium sullae HCNT1 isolated from Sulla coronaria nodules and featuring peculiar denitrification phenotypes.</title>
        <authorList>
            <person name="De Diego-Diaz B."/>
            <person name="Treu L."/>
            <person name="Campanaro S."/>
            <person name="Da Silva Duarte V."/>
            <person name="Basaglia M."/>
            <person name="Favaro L."/>
            <person name="Casella S."/>
            <person name="Squartini A."/>
        </authorList>
    </citation>
    <scope>NUCLEOTIDE SEQUENCE [LARGE SCALE GENOMIC DNA]</scope>
    <source>
        <strain evidence="2 3">HCNT1</strain>
    </source>
</reference>
<feature type="chain" id="PRO_5014929330" evidence="1">
    <location>
        <begin position="26"/>
        <end position="105"/>
    </location>
</feature>
<sequence length="105" mass="11468">MKSRLSSKLVLSAVALLASSTLASAGGWQTDTQGTSNWHVSPPIGQCNVSRAKNRAIRAGIYRSEIVYRDENVLTFRGLTLEGDRKEITFGNESSCPELKSRDIP</sequence>
<protein>
    <submittedName>
        <fullName evidence="2">Uncharacterized protein</fullName>
    </submittedName>
</protein>
<dbReference type="Proteomes" id="UP000232164">
    <property type="component" value="Unassembled WGS sequence"/>
</dbReference>
<organism evidence="2 3">
    <name type="scientific">Rhizobium sullae</name>
    <name type="common">Rhizobium hedysari</name>
    <dbReference type="NCBI Taxonomy" id="50338"/>
    <lineage>
        <taxon>Bacteria</taxon>
        <taxon>Pseudomonadati</taxon>
        <taxon>Pseudomonadota</taxon>
        <taxon>Alphaproteobacteria</taxon>
        <taxon>Hyphomicrobiales</taxon>
        <taxon>Rhizobiaceae</taxon>
        <taxon>Rhizobium/Agrobacterium group</taxon>
        <taxon>Rhizobium</taxon>
    </lineage>
</organism>
<gene>
    <name evidence="2" type="ORF">CWR43_05900</name>
</gene>
<dbReference type="AlphaFoldDB" id="A0A2N0DED3"/>
<comment type="caution">
    <text evidence="2">The sequence shown here is derived from an EMBL/GenBank/DDBJ whole genome shotgun (WGS) entry which is preliminary data.</text>
</comment>
<reference evidence="2 3" key="1">
    <citation type="submission" date="2017-11" db="EMBL/GenBank/DDBJ databases">
        <authorList>
            <person name="Han C.G."/>
        </authorList>
    </citation>
    <scope>NUCLEOTIDE SEQUENCE [LARGE SCALE GENOMIC DNA]</scope>
    <source>
        <strain evidence="2 3">HCNT1</strain>
    </source>
</reference>
<keyword evidence="1" id="KW-0732">Signal</keyword>
<proteinExistence type="predicted"/>
<accession>A0A2N0DED3</accession>